<accession>A0AA35J891</accession>
<evidence type="ECO:0000313" key="2">
    <source>
        <dbReference type="EMBL" id="CAI4049910.1"/>
    </source>
</evidence>
<evidence type="ECO:0000313" key="3">
    <source>
        <dbReference type="Proteomes" id="UP001162090"/>
    </source>
</evidence>
<organism evidence="2 3">
    <name type="scientific">Saccharomyces uvarum</name>
    <name type="common">Yeast</name>
    <name type="synonym">Saccharomyces bayanus var. uvarum</name>
    <dbReference type="NCBI Taxonomy" id="230603"/>
    <lineage>
        <taxon>Eukaryota</taxon>
        <taxon>Fungi</taxon>
        <taxon>Dikarya</taxon>
        <taxon>Ascomycota</taxon>
        <taxon>Saccharomycotina</taxon>
        <taxon>Saccharomycetes</taxon>
        <taxon>Saccharomycetales</taxon>
        <taxon>Saccharomycetaceae</taxon>
        <taxon>Saccharomyces</taxon>
    </lineage>
</organism>
<evidence type="ECO:0000256" key="1">
    <source>
        <dbReference type="SAM" id="MobiDB-lite"/>
    </source>
</evidence>
<feature type="compositionally biased region" description="Basic and acidic residues" evidence="1">
    <location>
        <begin position="69"/>
        <end position="111"/>
    </location>
</feature>
<sequence>MNKVDQIIGYKKCEGKLLKDKQITKNRSKGGNLEQLDNVKRERENLKAFNEERKKFLERMNKNKRKNTIKKEKEKEKPKETEKDKYKRDDKKLKEQKKLPATREFRFKEPHSPSNNHNFPDENLKSKSQSEADVEIESEIGTKIMIDQAIQTYSPLNVQLSELFNDNILNVTKDNTSSLQDTEFTSWERRWSNCSTISNATTVCSVPDSKYNINFDELLPLNSIALMDQEHKISATSIDRSQKGKKLLQLETEYSNKVKSVITGLELLCTRGQLPSVNGVTGQQVARWSEFPTCCYQTPV</sequence>
<feature type="compositionally biased region" description="Basic and acidic residues" evidence="1">
    <location>
        <begin position="119"/>
        <end position="130"/>
    </location>
</feature>
<feature type="region of interest" description="Disordered" evidence="1">
    <location>
        <begin position="50"/>
        <end position="134"/>
    </location>
</feature>
<protein>
    <submittedName>
        <fullName evidence="2">Uncharacterized protein</fullName>
    </submittedName>
</protein>
<dbReference type="Proteomes" id="UP001162090">
    <property type="component" value="Chromosome 14"/>
</dbReference>
<proteinExistence type="predicted"/>
<feature type="compositionally biased region" description="Basic and acidic residues" evidence="1">
    <location>
        <begin position="50"/>
        <end position="61"/>
    </location>
</feature>
<dbReference type="EMBL" id="OX365925">
    <property type="protein sequence ID" value="CAI4049910.1"/>
    <property type="molecule type" value="Genomic_DNA"/>
</dbReference>
<dbReference type="AlphaFoldDB" id="A0AA35J891"/>
<gene>
    <name evidence="2" type="primary">SUVC14G1300</name>
    <name evidence="2" type="ORF">SUVC_14G1300</name>
</gene>
<name>A0AA35J891_SACUV</name>
<reference evidence="2" key="1">
    <citation type="submission" date="2022-10" db="EMBL/GenBank/DDBJ databases">
        <authorList>
            <person name="Byrne P K."/>
        </authorList>
    </citation>
    <scope>NUCLEOTIDE SEQUENCE</scope>
    <source>
        <strain evidence="2">CBS7001</strain>
    </source>
</reference>